<dbReference type="Proteomes" id="UP001347796">
    <property type="component" value="Unassembled WGS sequence"/>
</dbReference>
<proteinExistence type="predicted"/>
<protein>
    <recommendedName>
        <fullName evidence="4">Rhodopsin</fullName>
    </recommendedName>
</protein>
<keyword evidence="3" id="KW-1185">Reference proteome</keyword>
<comment type="caution">
    <text evidence="2">The sequence shown here is derived from an EMBL/GenBank/DDBJ whole genome shotgun (WGS) entry which is preliminary data.</text>
</comment>
<feature type="compositionally biased region" description="Low complexity" evidence="1">
    <location>
        <begin position="96"/>
        <end position="105"/>
    </location>
</feature>
<organism evidence="2 3">
    <name type="scientific">Patella caerulea</name>
    <name type="common">Rayed Mediterranean limpet</name>
    <dbReference type="NCBI Taxonomy" id="87958"/>
    <lineage>
        <taxon>Eukaryota</taxon>
        <taxon>Metazoa</taxon>
        <taxon>Spiralia</taxon>
        <taxon>Lophotrochozoa</taxon>
        <taxon>Mollusca</taxon>
        <taxon>Gastropoda</taxon>
        <taxon>Patellogastropoda</taxon>
        <taxon>Patelloidea</taxon>
        <taxon>Patellidae</taxon>
        <taxon>Patella</taxon>
    </lineage>
</organism>
<dbReference type="AlphaFoldDB" id="A0AAN8G758"/>
<evidence type="ECO:0000256" key="1">
    <source>
        <dbReference type="SAM" id="MobiDB-lite"/>
    </source>
</evidence>
<feature type="compositionally biased region" description="Pro residues" evidence="1">
    <location>
        <begin position="55"/>
        <end position="67"/>
    </location>
</feature>
<feature type="compositionally biased region" description="Basic residues" evidence="1">
    <location>
        <begin position="1"/>
        <end position="12"/>
    </location>
</feature>
<evidence type="ECO:0000313" key="3">
    <source>
        <dbReference type="Proteomes" id="UP001347796"/>
    </source>
</evidence>
<name>A0AAN8G758_PATCE</name>
<gene>
    <name evidence="2" type="ORF">SNE40_020250</name>
</gene>
<evidence type="ECO:0000313" key="2">
    <source>
        <dbReference type="EMBL" id="KAK6169141.1"/>
    </source>
</evidence>
<reference evidence="2 3" key="1">
    <citation type="submission" date="2024-01" db="EMBL/GenBank/DDBJ databases">
        <title>The genome of the rayed Mediterranean limpet Patella caerulea (Linnaeus, 1758).</title>
        <authorList>
            <person name="Anh-Thu Weber A."/>
            <person name="Halstead-Nussloch G."/>
        </authorList>
    </citation>
    <scope>NUCLEOTIDE SEQUENCE [LARGE SCALE GENOMIC DNA]</scope>
    <source>
        <strain evidence="2">AATW-2023a</strain>
        <tissue evidence="2">Whole specimen</tissue>
    </source>
</reference>
<feature type="region of interest" description="Disordered" evidence="1">
    <location>
        <begin position="1"/>
        <end position="127"/>
    </location>
</feature>
<sequence>MKKWKKDYKKGKIPAGSVPPWKTPGYSAQGNYPHHGGAVHHNVTNPYPQQQGGHYPPPAGYAPPPSGYPAGSVPGGYPAGSVPGGYPPGNVPGGYPPQQQYNPGGFTAPGQCPPPSNAPGYPPTYPH</sequence>
<evidence type="ECO:0008006" key="4">
    <source>
        <dbReference type="Google" id="ProtNLM"/>
    </source>
</evidence>
<dbReference type="EMBL" id="JAZGQO010000015">
    <property type="protein sequence ID" value="KAK6169141.1"/>
    <property type="molecule type" value="Genomic_DNA"/>
</dbReference>
<feature type="compositionally biased region" description="Pro residues" evidence="1">
    <location>
        <begin position="111"/>
        <end position="127"/>
    </location>
</feature>
<accession>A0AAN8G758</accession>